<gene>
    <name evidence="2" type="ORF">AYBTSS11_LOCUS23565</name>
</gene>
<evidence type="ECO:0000313" key="3">
    <source>
        <dbReference type="Proteomes" id="UP001189624"/>
    </source>
</evidence>
<feature type="compositionally biased region" description="Polar residues" evidence="1">
    <location>
        <begin position="30"/>
        <end position="45"/>
    </location>
</feature>
<proteinExistence type="predicted"/>
<protein>
    <submittedName>
        <fullName evidence="2">Uncharacterized protein</fullName>
    </submittedName>
</protein>
<reference evidence="2" key="1">
    <citation type="submission" date="2023-10" db="EMBL/GenBank/DDBJ databases">
        <authorList>
            <person name="Domelevo Entfellner J.-B."/>
        </authorList>
    </citation>
    <scope>NUCLEOTIDE SEQUENCE</scope>
</reference>
<accession>A0AA86TD42</accession>
<sequence length="154" mass="16375">MSSTSSSSSSSSSTSTPYDAVAPDIPGPSTRRTGQFEGPSSSRQRAMNEVLPEPFLEALANQLAIDTANYNGRLAAGPALAILFQFDQEFVTRVCLGLVFVGVDRTRDSVFGTRQALGHTFLGNESEMFAMSLFCDALVPDADDATSMPPRSLA</sequence>
<keyword evidence="3" id="KW-1185">Reference proteome</keyword>
<feature type="region of interest" description="Disordered" evidence="1">
    <location>
        <begin position="1"/>
        <end position="45"/>
    </location>
</feature>
<evidence type="ECO:0000256" key="1">
    <source>
        <dbReference type="SAM" id="MobiDB-lite"/>
    </source>
</evidence>
<dbReference type="Proteomes" id="UP001189624">
    <property type="component" value="Chromosome 8"/>
</dbReference>
<feature type="compositionally biased region" description="Low complexity" evidence="1">
    <location>
        <begin position="1"/>
        <end position="16"/>
    </location>
</feature>
<evidence type="ECO:0000313" key="2">
    <source>
        <dbReference type="EMBL" id="CAJ1971564.1"/>
    </source>
</evidence>
<name>A0AA86TD42_9FABA</name>
<dbReference type="Gramene" id="rna-AYBTSS11_LOCUS23565">
    <property type="protein sequence ID" value="CAJ1971564.1"/>
    <property type="gene ID" value="gene-AYBTSS11_LOCUS23565"/>
</dbReference>
<dbReference type="AlphaFoldDB" id="A0AA86TD42"/>
<organism evidence="2 3">
    <name type="scientific">Sphenostylis stenocarpa</name>
    <dbReference type="NCBI Taxonomy" id="92480"/>
    <lineage>
        <taxon>Eukaryota</taxon>
        <taxon>Viridiplantae</taxon>
        <taxon>Streptophyta</taxon>
        <taxon>Embryophyta</taxon>
        <taxon>Tracheophyta</taxon>
        <taxon>Spermatophyta</taxon>
        <taxon>Magnoliopsida</taxon>
        <taxon>eudicotyledons</taxon>
        <taxon>Gunneridae</taxon>
        <taxon>Pentapetalae</taxon>
        <taxon>rosids</taxon>
        <taxon>fabids</taxon>
        <taxon>Fabales</taxon>
        <taxon>Fabaceae</taxon>
        <taxon>Papilionoideae</taxon>
        <taxon>50 kb inversion clade</taxon>
        <taxon>NPAAA clade</taxon>
        <taxon>indigoferoid/millettioid clade</taxon>
        <taxon>Phaseoleae</taxon>
        <taxon>Sphenostylis</taxon>
    </lineage>
</organism>
<dbReference type="EMBL" id="OY731405">
    <property type="protein sequence ID" value="CAJ1971564.1"/>
    <property type="molecule type" value="Genomic_DNA"/>
</dbReference>